<dbReference type="AlphaFoldDB" id="A0A5C3LQ12"/>
<evidence type="ECO:0000313" key="2">
    <source>
        <dbReference type="EMBL" id="TFK34960.1"/>
    </source>
</evidence>
<sequence length="139" mass="15712">MPVWIYCIISLLINLIMTTMIITRLNAHRQRITKTLGPNHSAPYTDIMAMIVESALLTLLFLIFVVITFITTKLYTPINSSLVMQILAQVQILSPLWIIYRVVQKRAWSSRTFEEITRSIAFTPGEATSHSSQASSNAV</sequence>
<keyword evidence="1" id="KW-1133">Transmembrane helix</keyword>
<gene>
    <name evidence="2" type="ORF">BDQ12DRAFT_329466</name>
</gene>
<name>A0A5C3LQ12_9AGAR</name>
<organism evidence="2 3">
    <name type="scientific">Crucibulum laeve</name>
    <dbReference type="NCBI Taxonomy" id="68775"/>
    <lineage>
        <taxon>Eukaryota</taxon>
        <taxon>Fungi</taxon>
        <taxon>Dikarya</taxon>
        <taxon>Basidiomycota</taxon>
        <taxon>Agaricomycotina</taxon>
        <taxon>Agaricomycetes</taxon>
        <taxon>Agaricomycetidae</taxon>
        <taxon>Agaricales</taxon>
        <taxon>Agaricineae</taxon>
        <taxon>Nidulariaceae</taxon>
        <taxon>Crucibulum</taxon>
    </lineage>
</organism>
<keyword evidence="3" id="KW-1185">Reference proteome</keyword>
<dbReference type="EMBL" id="ML213626">
    <property type="protein sequence ID" value="TFK34960.1"/>
    <property type="molecule type" value="Genomic_DNA"/>
</dbReference>
<accession>A0A5C3LQ12</accession>
<feature type="transmembrane region" description="Helical" evidence="1">
    <location>
        <begin position="6"/>
        <end position="27"/>
    </location>
</feature>
<keyword evidence="1" id="KW-0812">Transmembrane</keyword>
<dbReference type="Proteomes" id="UP000308652">
    <property type="component" value="Unassembled WGS sequence"/>
</dbReference>
<feature type="transmembrane region" description="Helical" evidence="1">
    <location>
        <begin position="82"/>
        <end position="103"/>
    </location>
</feature>
<feature type="transmembrane region" description="Helical" evidence="1">
    <location>
        <begin position="47"/>
        <end position="70"/>
    </location>
</feature>
<evidence type="ECO:0000256" key="1">
    <source>
        <dbReference type="SAM" id="Phobius"/>
    </source>
</evidence>
<evidence type="ECO:0000313" key="3">
    <source>
        <dbReference type="Proteomes" id="UP000308652"/>
    </source>
</evidence>
<protein>
    <submittedName>
        <fullName evidence="2">Uncharacterized protein</fullName>
    </submittedName>
</protein>
<proteinExistence type="predicted"/>
<keyword evidence="1" id="KW-0472">Membrane</keyword>
<reference evidence="2 3" key="1">
    <citation type="journal article" date="2019" name="Nat. Ecol. Evol.">
        <title>Megaphylogeny resolves global patterns of mushroom evolution.</title>
        <authorList>
            <person name="Varga T."/>
            <person name="Krizsan K."/>
            <person name="Foldi C."/>
            <person name="Dima B."/>
            <person name="Sanchez-Garcia M."/>
            <person name="Sanchez-Ramirez S."/>
            <person name="Szollosi G.J."/>
            <person name="Szarkandi J.G."/>
            <person name="Papp V."/>
            <person name="Albert L."/>
            <person name="Andreopoulos W."/>
            <person name="Angelini C."/>
            <person name="Antonin V."/>
            <person name="Barry K.W."/>
            <person name="Bougher N.L."/>
            <person name="Buchanan P."/>
            <person name="Buyck B."/>
            <person name="Bense V."/>
            <person name="Catcheside P."/>
            <person name="Chovatia M."/>
            <person name="Cooper J."/>
            <person name="Damon W."/>
            <person name="Desjardin D."/>
            <person name="Finy P."/>
            <person name="Geml J."/>
            <person name="Haridas S."/>
            <person name="Hughes K."/>
            <person name="Justo A."/>
            <person name="Karasinski D."/>
            <person name="Kautmanova I."/>
            <person name="Kiss B."/>
            <person name="Kocsube S."/>
            <person name="Kotiranta H."/>
            <person name="LaButti K.M."/>
            <person name="Lechner B.E."/>
            <person name="Liimatainen K."/>
            <person name="Lipzen A."/>
            <person name="Lukacs Z."/>
            <person name="Mihaltcheva S."/>
            <person name="Morgado L.N."/>
            <person name="Niskanen T."/>
            <person name="Noordeloos M.E."/>
            <person name="Ohm R.A."/>
            <person name="Ortiz-Santana B."/>
            <person name="Ovrebo C."/>
            <person name="Racz N."/>
            <person name="Riley R."/>
            <person name="Savchenko A."/>
            <person name="Shiryaev A."/>
            <person name="Soop K."/>
            <person name="Spirin V."/>
            <person name="Szebenyi C."/>
            <person name="Tomsovsky M."/>
            <person name="Tulloss R.E."/>
            <person name="Uehling J."/>
            <person name="Grigoriev I.V."/>
            <person name="Vagvolgyi C."/>
            <person name="Papp T."/>
            <person name="Martin F.M."/>
            <person name="Miettinen O."/>
            <person name="Hibbett D.S."/>
            <person name="Nagy L.G."/>
        </authorList>
    </citation>
    <scope>NUCLEOTIDE SEQUENCE [LARGE SCALE GENOMIC DNA]</scope>
    <source>
        <strain evidence="2 3">CBS 166.37</strain>
    </source>
</reference>